<name>A0A4C1WJU3_EUMVA</name>
<dbReference type="AlphaFoldDB" id="A0A4C1WJU3"/>
<comment type="caution">
    <text evidence="1">The sequence shown here is derived from an EMBL/GenBank/DDBJ whole genome shotgun (WGS) entry which is preliminary data.</text>
</comment>
<keyword evidence="2" id="KW-1185">Reference proteome</keyword>
<dbReference type="OrthoDB" id="412981at2759"/>
<gene>
    <name evidence="1" type="ORF">EVAR_48311_1</name>
</gene>
<evidence type="ECO:0000313" key="2">
    <source>
        <dbReference type="Proteomes" id="UP000299102"/>
    </source>
</evidence>
<dbReference type="EMBL" id="BGZK01000586">
    <property type="protein sequence ID" value="GBP51688.1"/>
    <property type="molecule type" value="Genomic_DNA"/>
</dbReference>
<organism evidence="1 2">
    <name type="scientific">Eumeta variegata</name>
    <name type="common">Bagworm moth</name>
    <name type="synonym">Eumeta japonica</name>
    <dbReference type="NCBI Taxonomy" id="151549"/>
    <lineage>
        <taxon>Eukaryota</taxon>
        <taxon>Metazoa</taxon>
        <taxon>Ecdysozoa</taxon>
        <taxon>Arthropoda</taxon>
        <taxon>Hexapoda</taxon>
        <taxon>Insecta</taxon>
        <taxon>Pterygota</taxon>
        <taxon>Neoptera</taxon>
        <taxon>Endopterygota</taxon>
        <taxon>Lepidoptera</taxon>
        <taxon>Glossata</taxon>
        <taxon>Ditrysia</taxon>
        <taxon>Tineoidea</taxon>
        <taxon>Psychidae</taxon>
        <taxon>Oiketicinae</taxon>
        <taxon>Eumeta</taxon>
    </lineage>
</organism>
<protein>
    <submittedName>
        <fullName evidence="1">Uncharacterized protein</fullName>
    </submittedName>
</protein>
<dbReference type="Proteomes" id="UP000299102">
    <property type="component" value="Unassembled WGS sequence"/>
</dbReference>
<proteinExistence type="predicted"/>
<evidence type="ECO:0000313" key="1">
    <source>
        <dbReference type="EMBL" id="GBP51688.1"/>
    </source>
</evidence>
<sequence length="88" mass="9535">MAVNVDTTTALLTSSQRIMPAQLRLRGQDVEWRTCVRYLGVSNVLGTRALNRTRERSWRALESSPLYVQIMGTCLAVGLVGRAGAGGG</sequence>
<accession>A0A4C1WJU3</accession>
<reference evidence="1 2" key="1">
    <citation type="journal article" date="2019" name="Commun. Biol.">
        <title>The bagworm genome reveals a unique fibroin gene that provides high tensile strength.</title>
        <authorList>
            <person name="Kono N."/>
            <person name="Nakamura H."/>
            <person name="Ohtoshi R."/>
            <person name="Tomita M."/>
            <person name="Numata K."/>
            <person name="Arakawa K."/>
        </authorList>
    </citation>
    <scope>NUCLEOTIDE SEQUENCE [LARGE SCALE GENOMIC DNA]</scope>
</reference>